<feature type="region of interest" description="Disordered" evidence="1">
    <location>
        <begin position="780"/>
        <end position="846"/>
    </location>
</feature>
<name>H3GWF8_PHYRM</name>
<feature type="region of interest" description="Disordered" evidence="1">
    <location>
        <begin position="689"/>
        <end position="739"/>
    </location>
</feature>
<proteinExistence type="predicted"/>
<dbReference type="HOGENOM" id="CLU_008252_0_0_1"/>
<evidence type="ECO:0000256" key="1">
    <source>
        <dbReference type="SAM" id="MobiDB-lite"/>
    </source>
</evidence>
<dbReference type="AlphaFoldDB" id="H3GWF8"/>
<dbReference type="VEuPathDB" id="FungiDB:KRP23_9140"/>
<feature type="region of interest" description="Disordered" evidence="1">
    <location>
        <begin position="107"/>
        <end position="129"/>
    </location>
</feature>
<dbReference type="OMA" id="RESANHF"/>
<feature type="compositionally biased region" description="Low complexity" evidence="1">
    <location>
        <begin position="1"/>
        <end position="18"/>
    </location>
</feature>
<evidence type="ECO:0000313" key="2">
    <source>
        <dbReference type="EnsemblProtists" id="Phyra81810"/>
    </source>
</evidence>
<dbReference type="Proteomes" id="UP000005238">
    <property type="component" value="Unassembled WGS sequence"/>
</dbReference>
<feature type="compositionally biased region" description="Polar residues" evidence="1">
    <location>
        <begin position="19"/>
        <end position="28"/>
    </location>
</feature>
<dbReference type="PANTHER" id="PTHR48421">
    <property type="entry name" value="MYCBP-ASSOCIATED PROTEIN"/>
    <property type="match status" value="1"/>
</dbReference>
<feature type="compositionally biased region" description="Basic and acidic residues" evidence="1">
    <location>
        <begin position="813"/>
        <end position="828"/>
    </location>
</feature>
<feature type="compositionally biased region" description="Acidic residues" evidence="1">
    <location>
        <begin position="784"/>
        <end position="812"/>
    </location>
</feature>
<accession>H3GWF8</accession>
<dbReference type="InterPro" id="IPR013783">
    <property type="entry name" value="Ig-like_fold"/>
</dbReference>
<protein>
    <recommendedName>
        <fullName evidence="4">MYCBP-associated protein</fullName>
    </recommendedName>
</protein>
<sequence length="846" mass="94544">MNESASKSSLASSSGKPSTANSSGSPNGRKTRTIIVARTIPDESAKVVPAASRGEGHSNGVSAVVNQQHSRDVRSGKLASYAALGGAEDVDRFDKFLADQRGLPSASELRAAATSPQHMHASTKRKTMSRIQLDVNDGKPSETDATEDTTTQKLMQRELENDTRKRREEAVAHRKWLNSLPIHERVAQQRQQNVLRKWRQTNRDWEGFKERAARRLGKAPQELVMSRAAAYREQREMYDALQKARPLSDKVGADVWLVSLRNEGTRFVPVGNIFSGLFCPIRENTKLGPRVRRPLDYLDNQQEREHEASRPLSKLEKRSLNLLARKKWRLRKQLEVIQPHEVDRSVSSHLAVGTVDLFAWASGALEETSVEDDSGSIQTYSANVDEASYRHRLRSYASPSSPKSIAKRESANHFMGPSLRIAHVVESDEEPSSTSEVADVLSGNNPEACLPPLRLNFYTPVDEQDQRSLSVTNDGSTIVHYQWWRAPFEDENGELTAHLRGHRTRREEQELESCKTISVSKLGGTLLPGEVQQFVFTFESSKAGVFLEKWLLDAEPQPRICFGTTPNDTDNTDSSVDLPVEVRLSCVAEENFAAWRRRQMHLTSVEQSESHFFVANMVDEILDGVGPPEAVSFSELTPRTDATKFYEQNGSNEFCDAYFSPDLVRACYALYERAQDILRSLSPVLAPAIEEASPREDKVDSEDTDGVGNTVDAPPVVPSGLGSNNEGLDAEAQQDAAKPPALPAHLVEEWNWRLETLRELCKMADEAQNAQIGRLTRQLKREIEDVEEEDENEEEDEEDDAEDDEADDDDEGSEHGEVVSEKIQRLSPREVLYGKAASFGVPTHKH</sequence>
<evidence type="ECO:0000313" key="3">
    <source>
        <dbReference type="Proteomes" id="UP000005238"/>
    </source>
</evidence>
<keyword evidence="3" id="KW-1185">Reference proteome</keyword>
<dbReference type="VEuPathDB" id="FungiDB:KRP22_4760"/>
<feature type="region of interest" description="Disordered" evidence="1">
    <location>
        <begin position="1"/>
        <end position="33"/>
    </location>
</feature>
<dbReference type="EMBL" id="DS566061">
    <property type="status" value="NOT_ANNOTATED_CDS"/>
    <property type="molecule type" value="Genomic_DNA"/>
</dbReference>
<dbReference type="EnsemblProtists" id="Phyra81810">
    <property type="protein sequence ID" value="Phyra81810"/>
    <property type="gene ID" value="Phyra81810"/>
</dbReference>
<evidence type="ECO:0008006" key="4">
    <source>
        <dbReference type="Google" id="ProtNLM"/>
    </source>
</evidence>
<dbReference type="eggNOG" id="ENOG502RDR9">
    <property type="taxonomic scope" value="Eukaryota"/>
</dbReference>
<dbReference type="InterPro" id="IPR032707">
    <property type="entry name" value="MYCBPAP"/>
</dbReference>
<dbReference type="Pfam" id="PF14646">
    <property type="entry name" value="MYCBPAP"/>
    <property type="match status" value="1"/>
</dbReference>
<dbReference type="Gene3D" id="2.60.40.10">
    <property type="entry name" value="Immunoglobulins"/>
    <property type="match status" value="1"/>
</dbReference>
<organism evidence="2 3">
    <name type="scientific">Phytophthora ramorum</name>
    <name type="common">Sudden oak death agent</name>
    <dbReference type="NCBI Taxonomy" id="164328"/>
    <lineage>
        <taxon>Eukaryota</taxon>
        <taxon>Sar</taxon>
        <taxon>Stramenopiles</taxon>
        <taxon>Oomycota</taxon>
        <taxon>Peronosporomycetes</taxon>
        <taxon>Peronosporales</taxon>
        <taxon>Peronosporaceae</taxon>
        <taxon>Phytophthora</taxon>
    </lineage>
</organism>
<dbReference type="STRING" id="164328.H3GWF8"/>
<dbReference type="PANTHER" id="PTHR48421:SF1">
    <property type="entry name" value="MYCBP-ASSOCIATED PROTEIN"/>
    <property type="match status" value="1"/>
</dbReference>
<reference evidence="3" key="1">
    <citation type="journal article" date="2006" name="Science">
        <title>Phytophthora genome sequences uncover evolutionary origins and mechanisms of pathogenesis.</title>
        <authorList>
            <person name="Tyler B.M."/>
            <person name="Tripathy S."/>
            <person name="Zhang X."/>
            <person name="Dehal P."/>
            <person name="Jiang R.H."/>
            <person name="Aerts A."/>
            <person name="Arredondo F.D."/>
            <person name="Baxter L."/>
            <person name="Bensasson D."/>
            <person name="Beynon J.L."/>
            <person name="Chapman J."/>
            <person name="Damasceno C.M."/>
            <person name="Dorrance A.E."/>
            <person name="Dou D."/>
            <person name="Dickerman A.W."/>
            <person name="Dubchak I.L."/>
            <person name="Garbelotto M."/>
            <person name="Gijzen M."/>
            <person name="Gordon S.G."/>
            <person name="Govers F."/>
            <person name="Grunwald N.J."/>
            <person name="Huang W."/>
            <person name="Ivors K.L."/>
            <person name="Jones R.W."/>
            <person name="Kamoun S."/>
            <person name="Krampis K."/>
            <person name="Lamour K.H."/>
            <person name="Lee M.K."/>
            <person name="McDonald W.H."/>
            <person name="Medina M."/>
            <person name="Meijer H.J."/>
            <person name="Nordberg E.K."/>
            <person name="Maclean D.J."/>
            <person name="Ospina-Giraldo M.D."/>
            <person name="Morris P.F."/>
            <person name="Phuntumart V."/>
            <person name="Putnam N.H."/>
            <person name="Rash S."/>
            <person name="Rose J.K."/>
            <person name="Sakihama Y."/>
            <person name="Salamov A.A."/>
            <person name="Savidor A."/>
            <person name="Scheuring C.F."/>
            <person name="Smith B.M."/>
            <person name="Sobral B.W."/>
            <person name="Terry A."/>
            <person name="Torto-Alalibo T.A."/>
            <person name="Win J."/>
            <person name="Xu Z."/>
            <person name="Zhang H."/>
            <person name="Grigoriev I.V."/>
            <person name="Rokhsar D.S."/>
            <person name="Boore J.L."/>
        </authorList>
    </citation>
    <scope>NUCLEOTIDE SEQUENCE [LARGE SCALE GENOMIC DNA]</scope>
    <source>
        <strain evidence="3">Pr102</strain>
    </source>
</reference>
<dbReference type="InParanoid" id="H3GWF8"/>
<reference evidence="2" key="2">
    <citation type="submission" date="2015-06" db="UniProtKB">
        <authorList>
            <consortium name="EnsemblProtists"/>
        </authorList>
    </citation>
    <scope>IDENTIFICATION</scope>
    <source>
        <strain evidence="2">Pr102</strain>
    </source>
</reference>